<reference evidence="1 2" key="1">
    <citation type="submission" date="2020-10" db="EMBL/GenBank/DDBJ databases">
        <title>Sequencing the genomes of 1000 actinobacteria strains.</title>
        <authorList>
            <person name="Klenk H.-P."/>
        </authorList>
    </citation>
    <scope>NUCLEOTIDE SEQUENCE [LARGE SCALE GENOMIC DNA]</scope>
    <source>
        <strain evidence="1 2">DSM 43748</strain>
    </source>
</reference>
<proteinExistence type="predicted"/>
<evidence type="ECO:0000313" key="1">
    <source>
        <dbReference type="EMBL" id="MBE1564497.1"/>
    </source>
</evidence>
<protein>
    <submittedName>
        <fullName evidence="1">Uncharacterized protein</fullName>
    </submittedName>
</protein>
<gene>
    <name evidence="1" type="ORF">H4W81_007276</name>
</gene>
<dbReference type="EMBL" id="JADBEF010000001">
    <property type="protein sequence ID" value="MBE1564497.1"/>
    <property type="molecule type" value="Genomic_DNA"/>
</dbReference>
<sequence>MYVLQAGQDFWDDRREEVVEAAEEEIDAALQALVAALTARWGEPEPYADGEGPASEPMNELCRLSGEMLAWRRWVAGRWVGLAVGQADREFPIVLLAAVGRGADSLNFTGGTVRLGRRAPCQGRAEAFSCGETE</sequence>
<organism evidence="1 2">
    <name type="scientific">Nonomuraea africana</name>
    <dbReference type="NCBI Taxonomy" id="46171"/>
    <lineage>
        <taxon>Bacteria</taxon>
        <taxon>Bacillati</taxon>
        <taxon>Actinomycetota</taxon>
        <taxon>Actinomycetes</taxon>
        <taxon>Streptosporangiales</taxon>
        <taxon>Streptosporangiaceae</taxon>
        <taxon>Nonomuraea</taxon>
    </lineage>
</organism>
<dbReference type="RefSeq" id="WP_225958959.1">
    <property type="nucleotide sequence ID" value="NZ_BAAASY010000008.1"/>
</dbReference>
<dbReference type="Proteomes" id="UP000661607">
    <property type="component" value="Unassembled WGS sequence"/>
</dbReference>
<comment type="caution">
    <text evidence="1">The sequence shown here is derived from an EMBL/GenBank/DDBJ whole genome shotgun (WGS) entry which is preliminary data.</text>
</comment>
<keyword evidence="2" id="KW-1185">Reference proteome</keyword>
<accession>A0ABR9KR50</accession>
<evidence type="ECO:0000313" key="2">
    <source>
        <dbReference type="Proteomes" id="UP000661607"/>
    </source>
</evidence>
<name>A0ABR9KR50_9ACTN</name>